<dbReference type="EMBL" id="JACHHU010000010">
    <property type="protein sequence ID" value="MBB6543125.1"/>
    <property type="molecule type" value="Genomic_DNA"/>
</dbReference>
<dbReference type="Proteomes" id="UP000537141">
    <property type="component" value="Unassembled WGS sequence"/>
</dbReference>
<reference evidence="1 2" key="1">
    <citation type="submission" date="2020-08" db="EMBL/GenBank/DDBJ databases">
        <title>Genomic Encyclopedia of Type Strains, Phase IV (KMG-IV): sequencing the most valuable type-strain genomes for metagenomic binning, comparative biology and taxonomic classification.</title>
        <authorList>
            <person name="Goeker M."/>
        </authorList>
    </citation>
    <scope>NUCLEOTIDE SEQUENCE [LARGE SCALE GENOMIC DNA]</scope>
    <source>
        <strain evidence="1 2">DSM 26287</strain>
    </source>
</reference>
<keyword evidence="2" id="KW-1185">Reference proteome</keyword>
<dbReference type="GO" id="GO:0006259">
    <property type="term" value="P:DNA metabolic process"/>
    <property type="evidence" value="ECO:0007669"/>
    <property type="project" value="InterPro"/>
</dbReference>
<gene>
    <name evidence="1" type="ORF">HNQ55_001632</name>
</gene>
<dbReference type="InterPro" id="IPR018330">
    <property type="entry name" value="RecT_fam"/>
</dbReference>
<dbReference type="RefSeq" id="WP_184423924.1">
    <property type="nucleotide sequence ID" value="NZ_BAABLB010000028.1"/>
</dbReference>
<sequence>MQYQTQSETRDVSEEIRSALSSVRNEFNRLSEQSGNFVSFEEEAGFVYQNILSTMNYQQGAMAYTPVQTILSSFLCIARTGLSSDPKKQLCHLKSVYDNASNQFITEFDFNYRGYLQLIARSKVIKVITADVIYQNDTFEFNGTRELVTHKVKALSPSARGDFAGGYCTSELINDAIVTTVMSPEEINQIEHNAKMYEGSAWNSVFIDELRRKTLIRRHWKTLSTLVDSLKENTILSTVNEVHQNNDILTNNGNMCESSDSLDIQHRY</sequence>
<evidence type="ECO:0000313" key="2">
    <source>
        <dbReference type="Proteomes" id="UP000537141"/>
    </source>
</evidence>
<dbReference type="GO" id="GO:0003677">
    <property type="term" value="F:DNA binding"/>
    <property type="evidence" value="ECO:0007669"/>
    <property type="project" value="InterPro"/>
</dbReference>
<comment type="caution">
    <text evidence="1">The sequence shown here is derived from an EMBL/GenBank/DDBJ whole genome shotgun (WGS) entry which is preliminary data.</text>
</comment>
<dbReference type="Pfam" id="PF03837">
    <property type="entry name" value="RecT"/>
    <property type="match status" value="1"/>
</dbReference>
<protein>
    <submittedName>
        <fullName evidence="1">Recombinational DNA repair protein RecT</fullName>
    </submittedName>
</protein>
<dbReference type="AlphaFoldDB" id="A0A7X0NGW5"/>
<evidence type="ECO:0000313" key="1">
    <source>
        <dbReference type="EMBL" id="MBB6543125.1"/>
    </source>
</evidence>
<proteinExistence type="predicted"/>
<organism evidence="1 2">
    <name type="scientific">Thalassotalea piscium</name>
    <dbReference type="NCBI Taxonomy" id="1230533"/>
    <lineage>
        <taxon>Bacteria</taxon>
        <taxon>Pseudomonadati</taxon>
        <taxon>Pseudomonadota</taxon>
        <taxon>Gammaproteobacteria</taxon>
        <taxon>Alteromonadales</taxon>
        <taxon>Colwelliaceae</taxon>
        <taxon>Thalassotalea</taxon>
    </lineage>
</organism>
<accession>A0A7X0NGW5</accession>
<name>A0A7X0NGW5_9GAMM</name>